<evidence type="ECO:0000313" key="3">
    <source>
        <dbReference type="Proteomes" id="UP001281410"/>
    </source>
</evidence>
<dbReference type="PANTHER" id="PTHR13199">
    <property type="entry name" value="GH03947P"/>
    <property type="match status" value="1"/>
</dbReference>
<evidence type="ECO:0000313" key="2">
    <source>
        <dbReference type="EMBL" id="KAK3183219.1"/>
    </source>
</evidence>
<evidence type="ECO:0000259" key="1">
    <source>
        <dbReference type="SMART" id="SM01177"/>
    </source>
</evidence>
<dbReference type="SMART" id="SM01177">
    <property type="entry name" value="DUF4210"/>
    <property type="match status" value="1"/>
</dbReference>
<accession>A0AAD9ZL21</accession>
<keyword evidence="3" id="KW-1185">Reference proteome</keyword>
<sequence>MGLPQVSSGGIAEEMATSLRTFVQTPPSIVNASNCDLIGMHGGNLVNRMQVDFPCSSFGDFPRNIIAECPKGSDALHIFKEGRSNIHWLKNRSLGEHGRFTSKSAQNIQKPLPRIMGFESKALHTPAEAVNGNQSSSTVFSVTGNPAEATGSLVRKRLLSPLSGILLPDQFNGDALDIDGGNHQSAFQDKNHNYHLSVSQEHKKAHTGNSDHFNPPSSFPDWRNLPDYSCGEDFNFFSDGPVLGNNELQSHSQLISSSGCNYSGETTKVRSPTGSIAIPKKKVVSPPLSLSPLGPKFSERIKSAGGCRSVRKELDDNYITLKDVEQSLDGTFSGILSSQKDEDCGMPSKSLEDFDYFQRKFDLFTPEVVASGTGWHWGQNSDLSTQCVKLARSVSGLPVRRSLVGSFEESLLSGRLLSGKLSQKIDGFLAVLNVTGGNFSPKSQKLPFAVNSVDGNNYLLYYSSINLAGHLPSDKCRGPKMKRSLSIDDSQADRSRLRIPMKGRIQLVLSNPEKTPIHTFFCNYDLSDMPFGTKTFIRQKITLASSASATPSLSGDGRQRDAVIKSEIKPSSAPDIGHSLSLSREFSSSNELDIVHQSPKETTKEIEIERSGYNENHANNSHGFNIGEHMNTGGKDNNSPSNTCHGSVNKSVNSPIKVNGNSTAAGVLRYALHLRFLCPLPKRCSRSIQRCKSDPFCAPTRNNKDSEGERRCYLYSDMRVVFPQRHSDADEGKVPFFYLFPTNWFDSVSGNVCSCIYLSLFPVIF</sequence>
<dbReference type="InterPro" id="IPR051506">
    <property type="entry name" value="ATOS_Transcription_Regulators"/>
</dbReference>
<name>A0AAD9ZL21_9ROSI</name>
<dbReference type="Pfam" id="PF13915">
    <property type="entry name" value="DUF4210"/>
    <property type="match status" value="1"/>
</dbReference>
<comment type="caution">
    <text evidence="2">The sequence shown here is derived from an EMBL/GenBank/DDBJ whole genome shotgun (WGS) entry which is preliminary data.</text>
</comment>
<organism evidence="2 3">
    <name type="scientific">Dipteronia sinensis</name>
    <dbReference type="NCBI Taxonomy" id="43782"/>
    <lineage>
        <taxon>Eukaryota</taxon>
        <taxon>Viridiplantae</taxon>
        <taxon>Streptophyta</taxon>
        <taxon>Embryophyta</taxon>
        <taxon>Tracheophyta</taxon>
        <taxon>Spermatophyta</taxon>
        <taxon>Magnoliopsida</taxon>
        <taxon>eudicotyledons</taxon>
        <taxon>Gunneridae</taxon>
        <taxon>Pentapetalae</taxon>
        <taxon>rosids</taxon>
        <taxon>malvids</taxon>
        <taxon>Sapindales</taxon>
        <taxon>Sapindaceae</taxon>
        <taxon>Hippocastanoideae</taxon>
        <taxon>Acereae</taxon>
        <taxon>Dipteronia</taxon>
    </lineage>
</organism>
<dbReference type="AlphaFoldDB" id="A0AAD9ZL21"/>
<dbReference type="Pfam" id="PF13889">
    <property type="entry name" value="Chromosome_seg"/>
    <property type="match status" value="1"/>
</dbReference>
<proteinExistence type="predicted"/>
<dbReference type="Proteomes" id="UP001281410">
    <property type="component" value="Unassembled WGS sequence"/>
</dbReference>
<dbReference type="InterPro" id="IPR033473">
    <property type="entry name" value="Atos-like_C"/>
</dbReference>
<protein>
    <recommendedName>
        <fullName evidence="1">Atos-like conserved domain-containing protein</fullName>
    </recommendedName>
</protein>
<dbReference type="PANTHER" id="PTHR13199:SF11">
    <property type="entry name" value="PROTEIN ATOSSA"/>
    <property type="match status" value="1"/>
</dbReference>
<reference evidence="2" key="1">
    <citation type="journal article" date="2023" name="Plant J.">
        <title>Genome sequences and population genomics provide insights into the demographic history, inbreeding, and mutation load of two 'living fossil' tree species of Dipteronia.</title>
        <authorList>
            <person name="Feng Y."/>
            <person name="Comes H.P."/>
            <person name="Chen J."/>
            <person name="Zhu S."/>
            <person name="Lu R."/>
            <person name="Zhang X."/>
            <person name="Li P."/>
            <person name="Qiu J."/>
            <person name="Olsen K.M."/>
            <person name="Qiu Y."/>
        </authorList>
    </citation>
    <scope>NUCLEOTIDE SEQUENCE</scope>
    <source>
        <strain evidence="2">NBL</strain>
    </source>
</reference>
<feature type="domain" description="Atos-like conserved" evidence="1">
    <location>
        <begin position="403"/>
        <end position="462"/>
    </location>
</feature>
<dbReference type="EMBL" id="JANJYJ010000010">
    <property type="protein sequence ID" value="KAK3183219.1"/>
    <property type="molecule type" value="Genomic_DNA"/>
</dbReference>
<dbReference type="InterPro" id="IPR025261">
    <property type="entry name" value="Atos-like_cons_dom"/>
</dbReference>
<gene>
    <name evidence="2" type="ORF">Dsin_030505</name>
</gene>